<dbReference type="GO" id="GO:0042273">
    <property type="term" value="P:ribosomal large subunit biogenesis"/>
    <property type="evidence" value="ECO:0007669"/>
    <property type="project" value="InterPro"/>
</dbReference>
<dbReference type="Gene3D" id="2.130.10.10">
    <property type="entry name" value="YVTN repeat-like/Quinoprotein amine dehydrogenase"/>
    <property type="match status" value="2"/>
</dbReference>
<comment type="subunit">
    <text evidence="2">Component of the pre-66S ribosomal particle.</text>
</comment>
<dbReference type="InterPro" id="IPR036322">
    <property type="entry name" value="WD40_repeat_dom_sf"/>
</dbReference>
<evidence type="ECO:0000256" key="3">
    <source>
        <dbReference type="ARBA" id="ARBA00014234"/>
    </source>
</evidence>
<dbReference type="InterPro" id="IPR037379">
    <property type="entry name" value="WDR74/Nsa1"/>
</dbReference>
<comment type="caution">
    <text evidence="4">The sequence shown here is derived from an EMBL/GenBank/DDBJ whole genome shotgun (WGS) entry which is preliminary data.</text>
</comment>
<dbReference type="PANTHER" id="PTHR16038">
    <property type="entry name" value="NOP SEVEN ASSOCIATED PROTEIN 1"/>
    <property type="match status" value="1"/>
</dbReference>
<gene>
    <name evidence="4" type="ORF">FWILDA_LOCUS3444</name>
</gene>
<dbReference type="GO" id="GO:0030687">
    <property type="term" value="C:preribosome, large subunit precursor"/>
    <property type="evidence" value="ECO:0007669"/>
    <property type="project" value="TreeGrafter"/>
</dbReference>
<dbReference type="InterPro" id="IPR001680">
    <property type="entry name" value="WD40_rpt"/>
</dbReference>
<reference evidence="4" key="1">
    <citation type="submission" date="2022-08" db="EMBL/GenBank/DDBJ databases">
        <authorList>
            <person name="Kallberg Y."/>
            <person name="Tangrot J."/>
            <person name="Rosling A."/>
        </authorList>
    </citation>
    <scope>NUCLEOTIDE SEQUENCE</scope>
    <source>
        <strain evidence="4">Wild A</strain>
    </source>
</reference>
<dbReference type="OrthoDB" id="18388at2759"/>
<dbReference type="GO" id="GO:0005730">
    <property type="term" value="C:nucleolus"/>
    <property type="evidence" value="ECO:0007669"/>
    <property type="project" value="InterPro"/>
</dbReference>
<evidence type="ECO:0000313" key="4">
    <source>
        <dbReference type="EMBL" id="CAI2168161.1"/>
    </source>
</evidence>
<keyword evidence="5" id="KW-1185">Reference proteome</keyword>
<evidence type="ECO:0000256" key="1">
    <source>
        <dbReference type="ARBA" id="ARBA00007861"/>
    </source>
</evidence>
<dbReference type="CDD" id="cd22857">
    <property type="entry name" value="WDR74"/>
    <property type="match status" value="1"/>
</dbReference>
<name>A0A9W4SGL1_9GLOM</name>
<protein>
    <recommendedName>
        <fullName evidence="3">Ribosome biogenesis protein NSA1</fullName>
    </recommendedName>
</protein>
<dbReference type="PANTHER" id="PTHR16038:SF4">
    <property type="entry name" value="WD REPEAT-CONTAINING PROTEIN 74"/>
    <property type="match status" value="1"/>
</dbReference>
<dbReference type="AlphaFoldDB" id="A0A9W4SGL1"/>
<dbReference type="EMBL" id="CAMKVN010000459">
    <property type="protein sequence ID" value="CAI2168161.1"/>
    <property type="molecule type" value="Genomic_DNA"/>
</dbReference>
<dbReference type="SMART" id="SM00320">
    <property type="entry name" value="WD40"/>
    <property type="match status" value="3"/>
</dbReference>
<sequence>MNIFTGDESGLVKSITISQKLKENAASSIVKTWGKIDRSKSIQLMHYTKGDNKKLIVARKNGQISILDPNEEGKSCQEFSEPFVTGEQKSSARFVGLFANNSTLITCTDQGIVQYRSILEDKSSTIEETLTLVPDLCRLRVHPKEHHIFACGGKERELSVWDVNAHKEGNCLMKSQKEKESKAGLVWMSKNVSHDFLDLRVPVWITDLQFLNEQETTKLVVGTKYNQIRIYDTKAKRRPVSDYNIGNNPVLSLIVGRNSNEIIFTDTVCNVFSVDVRTGKILGQFKGFSGSVTNLAVATESSLLVSVAMDRFLRIHEIDASRELVKKTYLKQRLTCVVVDESEDGILGYSKKDAVKDDLEEEKFWEDMEEVKLKKRKTKH</sequence>
<dbReference type="SUPFAM" id="SSF50978">
    <property type="entry name" value="WD40 repeat-like"/>
    <property type="match status" value="1"/>
</dbReference>
<proteinExistence type="inferred from homology"/>
<evidence type="ECO:0000313" key="5">
    <source>
        <dbReference type="Proteomes" id="UP001153678"/>
    </source>
</evidence>
<evidence type="ECO:0000256" key="2">
    <source>
        <dbReference type="ARBA" id="ARBA00011187"/>
    </source>
</evidence>
<dbReference type="InterPro" id="IPR015943">
    <property type="entry name" value="WD40/YVTN_repeat-like_dom_sf"/>
</dbReference>
<organism evidence="4 5">
    <name type="scientific">Funneliformis geosporum</name>
    <dbReference type="NCBI Taxonomy" id="1117311"/>
    <lineage>
        <taxon>Eukaryota</taxon>
        <taxon>Fungi</taxon>
        <taxon>Fungi incertae sedis</taxon>
        <taxon>Mucoromycota</taxon>
        <taxon>Glomeromycotina</taxon>
        <taxon>Glomeromycetes</taxon>
        <taxon>Glomerales</taxon>
        <taxon>Glomeraceae</taxon>
        <taxon>Funneliformis</taxon>
    </lineage>
</organism>
<accession>A0A9W4SGL1</accession>
<dbReference type="Proteomes" id="UP001153678">
    <property type="component" value="Unassembled WGS sequence"/>
</dbReference>
<comment type="similarity">
    <text evidence="1">Belongs to the NSA1 family.</text>
</comment>